<dbReference type="InterPro" id="IPR044946">
    <property type="entry name" value="Restrct_endonuc_typeI_TRD_sf"/>
</dbReference>
<dbReference type="SUPFAM" id="SSF116734">
    <property type="entry name" value="DNA methylase specificity domain"/>
    <property type="match status" value="2"/>
</dbReference>
<name>A0ABU6CK79_9ACTN</name>
<dbReference type="Gene3D" id="3.90.220.20">
    <property type="entry name" value="DNA methylase specificity domains"/>
    <property type="match status" value="2"/>
</dbReference>
<dbReference type="GO" id="GO:0004519">
    <property type="term" value="F:endonuclease activity"/>
    <property type="evidence" value="ECO:0007669"/>
    <property type="project" value="UniProtKB-KW"/>
</dbReference>
<protein>
    <submittedName>
        <fullName evidence="8">Restriction endonuclease subunit S</fullName>
        <ecNumber evidence="8">3.1.21.-</ecNumber>
    </submittedName>
</protein>
<evidence type="ECO:0000256" key="5">
    <source>
        <dbReference type="SAM" id="Coils"/>
    </source>
</evidence>
<keyword evidence="9" id="KW-1185">Reference proteome</keyword>
<evidence type="ECO:0000256" key="6">
    <source>
        <dbReference type="SAM" id="MobiDB-lite"/>
    </source>
</evidence>
<sequence>MTAEWGAGPGDSADFSGDGLPEGWALVSIGELCEVNPRGFDEEPDDDDLISQVPMAAVEAETGRMDASAQVRYGDLKKKSLTRFQENDVLFAKITPCMENGKIVVARGLTDGRALGSTEFHVLRSRGSVLPKYLMHYLLQRNVRCVAEQHMSGAVGQRRVPRPYLADLEIPVPPLAEQHRIVAKLDEQLAHIEAGEASIGVADRRKDEFLQVVLAQVLRGKLVTEDISEGEAGALVPDPAALADGPWDVPKSWRWASIGSLFKVAVGATPARDNSEHWTGDIPWVSSGEVAFGRISGTRESISVGSMANPAARIHPPGTVMIAMIGEGRTRGQAAILDIAAAHNQNCASIRVSETQILPEFVYYFLKARYEETRLEASGGNQPALNKSKIQALAIPIPPLGTQRNIVARVQELESDLLDLQEAVTGSRAQASKLRSALLHAAFNGTLVPQDPTDEPASMLLDRIRAQRAAAEAKPTPRKRTPRKPTQAAAPATSGRPVPSGTQEALPL</sequence>
<dbReference type="EMBL" id="JAOZYB010000315">
    <property type="protein sequence ID" value="MEB3964641.1"/>
    <property type="molecule type" value="Genomic_DNA"/>
</dbReference>
<evidence type="ECO:0000256" key="4">
    <source>
        <dbReference type="ARBA" id="ARBA00038652"/>
    </source>
</evidence>
<dbReference type="PANTHER" id="PTHR43140:SF1">
    <property type="entry name" value="TYPE I RESTRICTION ENZYME ECOKI SPECIFICITY SUBUNIT"/>
    <property type="match status" value="1"/>
</dbReference>
<feature type="domain" description="Type I restriction modification DNA specificity" evidence="7">
    <location>
        <begin position="21"/>
        <end position="190"/>
    </location>
</feature>
<comment type="similarity">
    <text evidence="1">Belongs to the type-I restriction system S methylase family.</text>
</comment>
<feature type="coiled-coil region" evidence="5">
    <location>
        <begin position="403"/>
        <end position="430"/>
    </location>
</feature>
<evidence type="ECO:0000313" key="8">
    <source>
        <dbReference type="EMBL" id="MEB3964641.1"/>
    </source>
</evidence>
<keyword evidence="3" id="KW-0238">DNA-binding</keyword>
<comment type="caution">
    <text evidence="8">The sequence shown here is derived from an EMBL/GenBank/DDBJ whole genome shotgun (WGS) entry which is preliminary data.</text>
</comment>
<dbReference type="Proteomes" id="UP001352223">
    <property type="component" value="Unassembled WGS sequence"/>
</dbReference>
<proteinExistence type="inferred from homology"/>
<evidence type="ECO:0000256" key="3">
    <source>
        <dbReference type="ARBA" id="ARBA00023125"/>
    </source>
</evidence>
<keyword evidence="8" id="KW-0378">Hydrolase</keyword>
<dbReference type="RefSeq" id="WP_324772369.1">
    <property type="nucleotide sequence ID" value="NZ_BAAATS010000001.1"/>
</dbReference>
<reference evidence="8 9" key="1">
    <citation type="submission" date="2022-10" db="EMBL/GenBank/DDBJ databases">
        <authorList>
            <person name="Xie J."/>
            <person name="Shen N."/>
        </authorList>
    </citation>
    <scope>NUCLEOTIDE SEQUENCE [LARGE SCALE GENOMIC DNA]</scope>
    <source>
        <strain evidence="8 9">DSM 41681</strain>
    </source>
</reference>
<dbReference type="CDD" id="cd17260">
    <property type="entry name" value="RMtype1_S_EcoEI-TRD1-CR1_like"/>
    <property type="match status" value="1"/>
</dbReference>
<dbReference type="InterPro" id="IPR000055">
    <property type="entry name" value="Restrct_endonuc_typeI_TRD"/>
</dbReference>
<dbReference type="PANTHER" id="PTHR43140">
    <property type="entry name" value="TYPE-1 RESTRICTION ENZYME ECOKI SPECIFICITY PROTEIN"/>
    <property type="match status" value="1"/>
</dbReference>
<dbReference type="Pfam" id="PF01420">
    <property type="entry name" value="Methylase_S"/>
    <property type="match status" value="2"/>
</dbReference>
<feature type="region of interest" description="Disordered" evidence="6">
    <location>
        <begin position="466"/>
        <end position="508"/>
    </location>
</feature>
<keyword evidence="8" id="KW-0540">Nuclease</keyword>
<keyword evidence="8" id="KW-0255">Endonuclease</keyword>
<accession>A0ABU6CK79</accession>
<gene>
    <name evidence="8" type="ORF">OKJ48_31075</name>
</gene>
<keyword evidence="2" id="KW-0680">Restriction system</keyword>
<evidence type="ECO:0000259" key="7">
    <source>
        <dbReference type="Pfam" id="PF01420"/>
    </source>
</evidence>
<feature type="domain" description="Type I restriction modification DNA specificity" evidence="7">
    <location>
        <begin position="250"/>
        <end position="420"/>
    </location>
</feature>
<keyword evidence="5" id="KW-0175">Coiled coil</keyword>
<dbReference type="EC" id="3.1.21.-" evidence="8"/>
<evidence type="ECO:0000256" key="1">
    <source>
        <dbReference type="ARBA" id="ARBA00010923"/>
    </source>
</evidence>
<dbReference type="GO" id="GO:0016787">
    <property type="term" value="F:hydrolase activity"/>
    <property type="evidence" value="ECO:0007669"/>
    <property type="project" value="UniProtKB-KW"/>
</dbReference>
<evidence type="ECO:0000256" key="2">
    <source>
        <dbReference type="ARBA" id="ARBA00022747"/>
    </source>
</evidence>
<evidence type="ECO:0000313" key="9">
    <source>
        <dbReference type="Proteomes" id="UP001352223"/>
    </source>
</evidence>
<dbReference type="InterPro" id="IPR051212">
    <property type="entry name" value="Type-I_RE_S_subunit"/>
</dbReference>
<organism evidence="8 9">
    <name type="scientific">Streptomyces kunmingensis</name>
    <dbReference type="NCBI Taxonomy" id="68225"/>
    <lineage>
        <taxon>Bacteria</taxon>
        <taxon>Bacillati</taxon>
        <taxon>Actinomycetota</taxon>
        <taxon>Actinomycetes</taxon>
        <taxon>Kitasatosporales</taxon>
        <taxon>Streptomycetaceae</taxon>
        <taxon>Streptomyces</taxon>
    </lineage>
</organism>
<dbReference type="CDD" id="cd17247">
    <property type="entry name" value="RMtype1_S_Eco2747I-TRD2-CR2_like"/>
    <property type="match status" value="1"/>
</dbReference>
<comment type="subunit">
    <text evidence="4">The methyltransferase is composed of M and S polypeptides.</text>
</comment>